<dbReference type="AlphaFoldDB" id="A0AAW0AAJ3"/>
<keyword evidence="3" id="KW-1185">Reference proteome</keyword>
<evidence type="ECO:0000313" key="2">
    <source>
        <dbReference type="EMBL" id="KAK7005843.1"/>
    </source>
</evidence>
<accession>A0AAW0AAJ3</accession>
<feature type="chain" id="PRO_5043609112" evidence="1">
    <location>
        <begin position="22"/>
        <end position="56"/>
    </location>
</feature>
<protein>
    <submittedName>
        <fullName evidence="2">Uncharacterized protein</fullName>
    </submittedName>
</protein>
<evidence type="ECO:0000256" key="1">
    <source>
        <dbReference type="SAM" id="SignalP"/>
    </source>
</evidence>
<dbReference type="Proteomes" id="UP001362999">
    <property type="component" value="Unassembled WGS sequence"/>
</dbReference>
<feature type="non-terminal residue" evidence="2">
    <location>
        <position position="1"/>
    </location>
</feature>
<organism evidence="2 3">
    <name type="scientific">Favolaschia claudopus</name>
    <dbReference type="NCBI Taxonomy" id="2862362"/>
    <lineage>
        <taxon>Eukaryota</taxon>
        <taxon>Fungi</taxon>
        <taxon>Dikarya</taxon>
        <taxon>Basidiomycota</taxon>
        <taxon>Agaricomycotina</taxon>
        <taxon>Agaricomycetes</taxon>
        <taxon>Agaricomycetidae</taxon>
        <taxon>Agaricales</taxon>
        <taxon>Marasmiineae</taxon>
        <taxon>Mycenaceae</taxon>
        <taxon>Favolaschia</taxon>
    </lineage>
</organism>
<comment type="caution">
    <text evidence="2">The sequence shown here is derived from an EMBL/GenBank/DDBJ whole genome shotgun (WGS) entry which is preliminary data.</text>
</comment>
<gene>
    <name evidence="2" type="ORF">R3P38DRAFT_3039928</name>
</gene>
<sequence>YKMRFAVIAAVIALFATSAVAVTPVQGRCYPDYCNCGESSCSPSSPACCANGSCPC</sequence>
<dbReference type="EMBL" id="JAWWNJ010000077">
    <property type="protein sequence ID" value="KAK7005843.1"/>
    <property type="molecule type" value="Genomic_DNA"/>
</dbReference>
<evidence type="ECO:0000313" key="3">
    <source>
        <dbReference type="Proteomes" id="UP001362999"/>
    </source>
</evidence>
<keyword evidence="1" id="KW-0732">Signal</keyword>
<name>A0AAW0AAJ3_9AGAR</name>
<feature type="signal peptide" evidence="1">
    <location>
        <begin position="1"/>
        <end position="21"/>
    </location>
</feature>
<reference evidence="2 3" key="1">
    <citation type="journal article" date="2024" name="J Genomics">
        <title>Draft genome sequencing and assembly of Favolaschia claudopus CIRM-BRFM 2984 isolated from oak limbs.</title>
        <authorList>
            <person name="Navarro D."/>
            <person name="Drula E."/>
            <person name="Chaduli D."/>
            <person name="Cazenave R."/>
            <person name="Ahrendt S."/>
            <person name="Wang J."/>
            <person name="Lipzen A."/>
            <person name="Daum C."/>
            <person name="Barry K."/>
            <person name="Grigoriev I.V."/>
            <person name="Favel A."/>
            <person name="Rosso M.N."/>
            <person name="Martin F."/>
        </authorList>
    </citation>
    <scope>NUCLEOTIDE SEQUENCE [LARGE SCALE GENOMIC DNA]</scope>
    <source>
        <strain evidence="2 3">CIRM-BRFM 2984</strain>
    </source>
</reference>
<proteinExistence type="predicted"/>